<evidence type="ECO:0000313" key="2">
    <source>
        <dbReference type="EMBL" id="TQM09068.1"/>
    </source>
</evidence>
<sequence length="308" mass="33255">MATAALLQRVFGGRPSFARTPDGVSTQVYRVFRGTGTFYLRVAEEPGDDLRTEADLHDRLRGLGVRVAEVVHVEPFVAGIDRSVLITTEVPGTSLAEVGNPVAAVTVAEEAGRDLALLGTVPVDGYGFVRRCGPGWPLHAEYPRHDAFVTSDLPRPWPGALAALFGGRDLESLHGLVERERACPPDRAALAHGDFDVTPIFCADGRYTGLIDLGEIRGAEPLFDLGHFLLHDRETLPVTLLPAVLRGYQHVRPLPADHAATIRRSAVLLGLRQLCRWLGPPRGFGLDHPAVVGRARRISHLLGAAPPA</sequence>
<reference evidence="2 3" key="1">
    <citation type="submission" date="2019-06" db="EMBL/GenBank/DDBJ databases">
        <title>Sequencing the genomes of 1000 actinobacteria strains.</title>
        <authorList>
            <person name="Klenk H.-P."/>
        </authorList>
    </citation>
    <scope>NUCLEOTIDE SEQUENCE [LARGE SCALE GENOMIC DNA]</scope>
    <source>
        <strain evidence="2 3">DSM 45301</strain>
    </source>
</reference>
<accession>A0A543DIA3</accession>
<organism evidence="2 3">
    <name type="scientific">Pseudonocardia kunmingensis</name>
    <dbReference type="NCBI Taxonomy" id="630975"/>
    <lineage>
        <taxon>Bacteria</taxon>
        <taxon>Bacillati</taxon>
        <taxon>Actinomycetota</taxon>
        <taxon>Actinomycetes</taxon>
        <taxon>Pseudonocardiales</taxon>
        <taxon>Pseudonocardiaceae</taxon>
        <taxon>Pseudonocardia</taxon>
    </lineage>
</organism>
<dbReference type="RefSeq" id="WP_170231495.1">
    <property type="nucleotide sequence ID" value="NZ_VFPA01000003.1"/>
</dbReference>
<keyword evidence="3" id="KW-1185">Reference proteome</keyword>
<keyword evidence="2" id="KW-0418">Kinase</keyword>
<dbReference type="InterPro" id="IPR011009">
    <property type="entry name" value="Kinase-like_dom_sf"/>
</dbReference>
<evidence type="ECO:0000313" key="3">
    <source>
        <dbReference type="Proteomes" id="UP000315677"/>
    </source>
</evidence>
<comment type="caution">
    <text evidence="2">The sequence shown here is derived from an EMBL/GenBank/DDBJ whole genome shotgun (WGS) entry which is preliminary data.</text>
</comment>
<name>A0A543DIA3_9PSEU</name>
<proteinExistence type="predicted"/>
<dbReference type="AlphaFoldDB" id="A0A543DIA3"/>
<dbReference type="EMBL" id="VFPA01000003">
    <property type="protein sequence ID" value="TQM09068.1"/>
    <property type="molecule type" value="Genomic_DNA"/>
</dbReference>
<dbReference type="Gene3D" id="3.90.1200.10">
    <property type="match status" value="1"/>
</dbReference>
<protein>
    <submittedName>
        <fullName evidence="2">Ser/Thr protein kinase RdoA (MazF antagonist)</fullName>
    </submittedName>
</protein>
<evidence type="ECO:0000259" key="1">
    <source>
        <dbReference type="Pfam" id="PF01636"/>
    </source>
</evidence>
<keyword evidence="2" id="KW-0808">Transferase</keyword>
<dbReference type="GO" id="GO:0016301">
    <property type="term" value="F:kinase activity"/>
    <property type="evidence" value="ECO:0007669"/>
    <property type="project" value="UniProtKB-KW"/>
</dbReference>
<dbReference type="SUPFAM" id="SSF56112">
    <property type="entry name" value="Protein kinase-like (PK-like)"/>
    <property type="match status" value="1"/>
</dbReference>
<feature type="domain" description="Aminoglycoside phosphotransferase" evidence="1">
    <location>
        <begin position="21"/>
        <end position="253"/>
    </location>
</feature>
<dbReference type="Proteomes" id="UP000315677">
    <property type="component" value="Unassembled WGS sequence"/>
</dbReference>
<dbReference type="InterPro" id="IPR002575">
    <property type="entry name" value="Aminoglycoside_PTrfase"/>
</dbReference>
<dbReference type="Pfam" id="PF01636">
    <property type="entry name" value="APH"/>
    <property type="match status" value="1"/>
</dbReference>
<dbReference type="Gene3D" id="3.30.200.150">
    <property type="match status" value="1"/>
</dbReference>
<gene>
    <name evidence="2" type="ORF">FB558_4810</name>
</gene>